<gene>
    <name evidence="2" type="ORF">I7I51_05900</name>
</gene>
<dbReference type="Proteomes" id="UP000663671">
    <property type="component" value="Chromosome 3"/>
</dbReference>
<sequence length="112" mass="12317">MSIKAGGPDFPREGSPPILSPTLTPTPSFWALLGSTHTESKAKESKSNVMMRTYRERLTPRRVEPEQGSEAIILSGCAARTFKNDKLVRRDNCPVENGHLSMMVGTAAKKEM</sequence>
<accession>A0A8A1MGJ9</accession>
<organism evidence="2 3">
    <name type="scientific">Ajellomyces capsulatus</name>
    <name type="common">Darling's disease fungus</name>
    <name type="synonym">Histoplasma capsulatum</name>
    <dbReference type="NCBI Taxonomy" id="5037"/>
    <lineage>
        <taxon>Eukaryota</taxon>
        <taxon>Fungi</taxon>
        <taxon>Dikarya</taxon>
        <taxon>Ascomycota</taxon>
        <taxon>Pezizomycotina</taxon>
        <taxon>Eurotiomycetes</taxon>
        <taxon>Eurotiomycetidae</taxon>
        <taxon>Onygenales</taxon>
        <taxon>Ajellomycetaceae</taxon>
        <taxon>Histoplasma</taxon>
    </lineage>
</organism>
<protein>
    <submittedName>
        <fullName evidence="2">Uncharacterized protein</fullName>
    </submittedName>
</protein>
<evidence type="ECO:0000313" key="2">
    <source>
        <dbReference type="EMBL" id="QSS65059.1"/>
    </source>
</evidence>
<evidence type="ECO:0000313" key="3">
    <source>
        <dbReference type="Proteomes" id="UP000663671"/>
    </source>
</evidence>
<dbReference type="EMBL" id="CP069115">
    <property type="protein sequence ID" value="QSS65059.1"/>
    <property type="molecule type" value="Genomic_DNA"/>
</dbReference>
<dbReference type="AlphaFoldDB" id="A0A8A1MGJ9"/>
<feature type="region of interest" description="Disordered" evidence="1">
    <location>
        <begin position="1"/>
        <end position="23"/>
    </location>
</feature>
<dbReference type="VEuPathDB" id="FungiDB:I7I51_05900"/>
<name>A0A8A1MGJ9_AJECA</name>
<proteinExistence type="predicted"/>
<reference evidence="2" key="1">
    <citation type="submission" date="2021-01" db="EMBL/GenBank/DDBJ databases">
        <title>Chromosome-level genome assembly of a human fungal pathogen reveals clustering of transcriptionally co-regulated genes.</title>
        <authorList>
            <person name="Voorhies M."/>
            <person name="Cohen S."/>
            <person name="Shea T.P."/>
            <person name="Petrus S."/>
            <person name="Munoz J.F."/>
            <person name="Poplawski S."/>
            <person name="Goldman W.E."/>
            <person name="Michael T."/>
            <person name="Cuomo C.A."/>
            <person name="Sil A."/>
            <person name="Beyhan S."/>
        </authorList>
    </citation>
    <scope>NUCLEOTIDE SEQUENCE</scope>
    <source>
        <strain evidence="2">WU24</strain>
    </source>
</reference>
<evidence type="ECO:0000256" key="1">
    <source>
        <dbReference type="SAM" id="MobiDB-lite"/>
    </source>
</evidence>